<reference evidence="3" key="1">
    <citation type="submission" date="2022-11" db="UniProtKB">
        <authorList>
            <consortium name="WormBaseParasite"/>
        </authorList>
    </citation>
    <scope>IDENTIFICATION</scope>
</reference>
<name>A0A915L176_ROMCU</name>
<evidence type="ECO:0000313" key="2">
    <source>
        <dbReference type="Proteomes" id="UP000887565"/>
    </source>
</evidence>
<dbReference type="InterPro" id="IPR041588">
    <property type="entry name" value="Integrase_H2C2"/>
</dbReference>
<dbReference type="Proteomes" id="UP000887565">
    <property type="component" value="Unplaced"/>
</dbReference>
<sequence>MPLATNYAPPPVEAITLTSHEEVQQAQAADPAVTKMVATLQTSNAVKHPPAFFTKDGLLYPQIKDINHQLVVPASIVDQMLHQFHSAAILNHQGSNCMAAAIKAHFQWGPMGEAITEWIKSCKICQLTSL</sequence>
<protein>
    <submittedName>
        <fullName evidence="3">Integrase zinc-binding domain-containing protein</fullName>
    </submittedName>
</protein>
<proteinExistence type="predicted"/>
<dbReference type="Pfam" id="PF17921">
    <property type="entry name" value="Integrase_H2C2"/>
    <property type="match status" value="1"/>
</dbReference>
<feature type="domain" description="Integrase zinc-binding" evidence="1">
    <location>
        <begin position="72"/>
        <end position="128"/>
    </location>
</feature>
<organism evidence="2 3">
    <name type="scientific">Romanomermis culicivorax</name>
    <name type="common">Nematode worm</name>
    <dbReference type="NCBI Taxonomy" id="13658"/>
    <lineage>
        <taxon>Eukaryota</taxon>
        <taxon>Metazoa</taxon>
        <taxon>Ecdysozoa</taxon>
        <taxon>Nematoda</taxon>
        <taxon>Enoplea</taxon>
        <taxon>Dorylaimia</taxon>
        <taxon>Mermithida</taxon>
        <taxon>Mermithoidea</taxon>
        <taxon>Mermithidae</taxon>
        <taxon>Romanomermis</taxon>
    </lineage>
</organism>
<dbReference type="FunFam" id="1.10.340.70:FF:000001">
    <property type="entry name" value="Retrovirus-related Pol polyprotein from transposon gypsy-like Protein"/>
    <property type="match status" value="1"/>
</dbReference>
<dbReference type="AlphaFoldDB" id="A0A915L176"/>
<accession>A0A915L176</accession>
<keyword evidence="2" id="KW-1185">Reference proteome</keyword>
<dbReference type="WBParaSite" id="nRc.2.0.1.t44818-RA">
    <property type="protein sequence ID" value="nRc.2.0.1.t44818-RA"/>
    <property type="gene ID" value="nRc.2.0.1.g44818"/>
</dbReference>
<evidence type="ECO:0000313" key="3">
    <source>
        <dbReference type="WBParaSite" id="nRc.2.0.1.t44818-RA"/>
    </source>
</evidence>
<dbReference type="Gene3D" id="1.10.340.70">
    <property type="match status" value="1"/>
</dbReference>
<evidence type="ECO:0000259" key="1">
    <source>
        <dbReference type="Pfam" id="PF17921"/>
    </source>
</evidence>